<comment type="caution">
    <text evidence="11">The sequence shown here is derived from an EMBL/GenBank/DDBJ whole genome shotgun (WGS) entry which is preliminary data.</text>
</comment>
<feature type="transmembrane region" description="Helical" evidence="8">
    <location>
        <begin position="69"/>
        <end position="89"/>
    </location>
</feature>
<keyword evidence="5 8" id="KW-0812">Transmembrane</keyword>
<evidence type="ECO:0000313" key="11">
    <source>
        <dbReference type="EMBL" id="MFC3034624.1"/>
    </source>
</evidence>
<feature type="transmembrane region" description="Helical" evidence="8">
    <location>
        <begin position="258"/>
        <end position="278"/>
    </location>
</feature>
<feature type="transmembrane region" description="Helical" evidence="8">
    <location>
        <begin position="96"/>
        <end position="116"/>
    </location>
</feature>
<feature type="transmembrane region" description="Helical" evidence="8">
    <location>
        <begin position="170"/>
        <end position="191"/>
    </location>
</feature>
<dbReference type="PROSITE" id="PS51105">
    <property type="entry name" value="PTS_EIIC_TYPE_3"/>
    <property type="match status" value="1"/>
</dbReference>
<protein>
    <submittedName>
        <fullName evidence="11">EAL domain-containing protein</fullName>
    </submittedName>
</protein>
<dbReference type="EMBL" id="JBHRSD010000046">
    <property type="protein sequence ID" value="MFC3034624.1"/>
    <property type="molecule type" value="Genomic_DNA"/>
</dbReference>
<feature type="transmembrane region" description="Helical" evidence="8">
    <location>
        <begin position="28"/>
        <end position="49"/>
    </location>
</feature>
<keyword evidence="12" id="KW-1185">Reference proteome</keyword>
<evidence type="ECO:0000256" key="4">
    <source>
        <dbReference type="ARBA" id="ARBA00022597"/>
    </source>
</evidence>
<dbReference type="PANTHER" id="PTHR33121:SF70">
    <property type="entry name" value="SIGNALING PROTEIN YKOW"/>
    <property type="match status" value="1"/>
</dbReference>
<feature type="domain" description="PTS EIIC type-3" evidence="10">
    <location>
        <begin position="5"/>
        <end position="383"/>
    </location>
</feature>
<dbReference type="InterPro" id="IPR050706">
    <property type="entry name" value="Cyclic-di-GMP_PDE-like"/>
</dbReference>
<reference evidence="12" key="1">
    <citation type="journal article" date="2019" name="Int. J. Syst. Evol. Microbiol.">
        <title>The Global Catalogue of Microorganisms (GCM) 10K type strain sequencing project: providing services to taxonomists for standard genome sequencing and annotation.</title>
        <authorList>
            <consortium name="The Broad Institute Genomics Platform"/>
            <consortium name="The Broad Institute Genome Sequencing Center for Infectious Disease"/>
            <person name="Wu L."/>
            <person name="Ma J."/>
        </authorList>
    </citation>
    <scope>NUCLEOTIDE SEQUENCE [LARGE SCALE GENOMIC DNA]</scope>
    <source>
        <strain evidence="12">KCTC 42730</strain>
    </source>
</reference>
<dbReference type="InterPro" id="IPR003352">
    <property type="entry name" value="PTS_EIIC"/>
</dbReference>
<keyword evidence="4" id="KW-0762">Sugar transport</keyword>
<feature type="domain" description="EAL" evidence="9">
    <location>
        <begin position="425"/>
        <end position="676"/>
    </location>
</feature>
<sequence>MNSSWSLHLSSTLSRVLQSRFLLSLREAFIALIPYFVSSAIAILVLNVIRSLAILEHGSALELVLVQGAELILLLFPLMVSLSIGFYLSRNYGQSGVVGGMLALLCFVVHGGFIALQGTHYAIEYKGASAYAIIIPIISSLLLAGLVNVLPKFPFWLREVSGFLKDKLQILLPFTCVFFSFYAIEPILALLGQEIMLVITPDSETWSVVELTMQRMFLSHGAWFFGVHGDNTYNLLFDSTFLEAEILPGLTSKAFYDTFVLVGGTGCFVGLTVAAFLLPKKSHELQIAKLSLPFTLFNFCEILLFALPIFLNPLLFIPFILAPAFNFLVSYSLLSTGIVPYAGGEISWMTPVLINGWLIGQSWQAVALQLCLIACNALFYYPFLRWQQQKVNYQGSIQQLAEKLTLQEALEHGNEKDFARALSEKQKDTKSIAKTLEMLAEGEMLLYYQPQMCVKSGKLAGFEALLRLQKANGEIIPPYFLDILSSHQQAILIDRWVINRVIHDLHQFADKGLRPVLSINLNPTSLRKADIVNLICDKAKPFADQLKIEIVESSYLADKTAVNLHIKQLAAHHVATVLDDFGTGYSSLSMLSELPMNHVKLDKHFLDRCATEQGKRLYSNVVQLLHNMDYQLVAEGVERAEQLQFIAELGIAQVQGWYFAKALPLLQAIEFSLNNAEVMRDSASS</sequence>
<gene>
    <name evidence="11" type="ORF">ACFOEE_19150</name>
</gene>
<dbReference type="SUPFAM" id="SSF141868">
    <property type="entry name" value="EAL domain-like"/>
    <property type="match status" value="1"/>
</dbReference>
<dbReference type="Gene3D" id="3.20.20.450">
    <property type="entry name" value="EAL domain"/>
    <property type="match status" value="1"/>
</dbReference>
<dbReference type="Pfam" id="PF00563">
    <property type="entry name" value="EAL"/>
    <property type="match status" value="1"/>
</dbReference>
<feature type="transmembrane region" description="Helical" evidence="8">
    <location>
        <begin position="316"/>
        <end position="334"/>
    </location>
</feature>
<dbReference type="InterPro" id="IPR035919">
    <property type="entry name" value="EAL_sf"/>
</dbReference>
<evidence type="ECO:0000256" key="5">
    <source>
        <dbReference type="ARBA" id="ARBA00022692"/>
    </source>
</evidence>
<evidence type="ECO:0000256" key="3">
    <source>
        <dbReference type="ARBA" id="ARBA00022475"/>
    </source>
</evidence>
<evidence type="ECO:0000256" key="7">
    <source>
        <dbReference type="ARBA" id="ARBA00023136"/>
    </source>
</evidence>
<evidence type="ECO:0000259" key="9">
    <source>
        <dbReference type="PROSITE" id="PS50883"/>
    </source>
</evidence>
<dbReference type="RefSeq" id="WP_377128267.1">
    <property type="nucleotide sequence ID" value="NZ_JBHRSD010000046.1"/>
</dbReference>
<accession>A0ABV7CPN9</accession>
<dbReference type="CDD" id="cd01948">
    <property type="entry name" value="EAL"/>
    <property type="match status" value="1"/>
</dbReference>
<evidence type="ECO:0000256" key="2">
    <source>
        <dbReference type="ARBA" id="ARBA00022448"/>
    </source>
</evidence>
<dbReference type="SMART" id="SM00052">
    <property type="entry name" value="EAL"/>
    <property type="match status" value="1"/>
</dbReference>
<dbReference type="InterPro" id="IPR004501">
    <property type="entry name" value="PTS_EIIC_3"/>
</dbReference>
<evidence type="ECO:0000256" key="1">
    <source>
        <dbReference type="ARBA" id="ARBA00004651"/>
    </source>
</evidence>
<evidence type="ECO:0000256" key="6">
    <source>
        <dbReference type="ARBA" id="ARBA00022989"/>
    </source>
</evidence>
<feature type="transmembrane region" description="Helical" evidence="8">
    <location>
        <begin position="290"/>
        <end position="310"/>
    </location>
</feature>
<keyword evidence="6 8" id="KW-1133">Transmembrane helix</keyword>
<dbReference type="Proteomes" id="UP001595453">
    <property type="component" value="Unassembled WGS sequence"/>
</dbReference>
<feature type="transmembrane region" description="Helical" evidence="8">
    <location>
        <begin position="128"/>
        <end position="150"/>
    </location>
</feature>
<evidence type="ECO:0000259" key="10">
    <source>
        <dbReference type="PROSITE" id="PS51105"/>
    </source>
</evidence>
<keyword evidence="7 8" id="KW-0472">Membrane</keyword>
<dbReference type="PANTHER" id="PTHR33121">
    <property type="entry name" value="CYCLIC DI-GMP PHOSPHODIESTERASE PDEF"/>
    <property type="match status" value="1"/>
</dbReference>
<dbReference type="InterPro" id="IPR001633">
    <property type="entry name" value="EAL_dom"/>
</dbReference>
<keyword evidence="2" id="KW-0813">Transport</keyword>
<comment type="subcellular location">
    <subcellularLocation>
        <location evidence="1">Cell membrane</location>
        <topology evidence="1">Multi-pass membrane protein</topology>
    </subcellularLocation>
</comment>
<proteinExistence type="predicted"/>
<dbReference type="PROSITE" id="PS50883">
    <property type="entry name" value="EAL"/>
    <property type="match status" value="1"/>
</dbReference>
<dbReference type="Pfam" id="PF02378">
    <property type="entry name" value="PTS_EIIC"/>
    <property type="match status" value="1"/>
</dbReference>
<name>A0ABV7CPN9_9GAMM</name>
<evidence type="ECO:0000313" key="12">
    <source>
        <dbReference type="Proteomes" id="UP001595453"/>
    </source>
</evidence>
<feature type="transmembrane region" description="Helical" evidence="8">
    <location>
        <begin position="366"/>
        <end position="384"/>
    </location>
</feature>
<organism evidence="11 12">
    <name type="scientific">Pseudoalteromonas fenneropenaei</name>
    <dbReference type="NCBI Taxonomy" id="1737459"/>
    <lineage>
        <taxon>Bacteria</taxon>
        <taxon>Pseudomonadati</taxon>
        <taxon>Pseudomonadota</taxon>
        <taxon>Gammaproteobacteria</taxon>
        <taxon>Alteromonadales</taxon>
        <taxon>Pseudoalteromonadaceae</taxon>
        <taxon>Pseudoalteromonas</taxon>
    </lineage>
</organism>
<keyword evidence="3" id="KW-1003">Cell membrane</keyword>
<evidence type="ECO:0000256" key="8">
    <source>
        <dbReference type="SAM" id="Phobius"/>
    </source>
</evidence>